<evidence type="ECO:0000256" key="1">
    <source>
        <dbReference type="ARBA" id="ARBA00004141"/>
    </source>
</evidence>
<dbReference type="InterPro" id="IPR052337">
    <property type="entry name" value="SAT4-like"/>
</dbReference>
<feature type="transmembrane region" description="Helical" evidence="7">
    <location>
        <begin position="12"/>
        <end position="33"/>
    </location>
</feature>
<dbReference type="PANTHER" id="PTHR33048">
    <property type="entry name" value="PTH11-LIKE INTEGRAL MEMBRANE PROTEIN (AFU_ORTHOLOGUE AFUA_5G11245)"/>
    <property type="match status" value="1"/>
</dbReference>
<dbReference type="EMBL" id="ML975346">
    <property type="protein sequence ID" value="KAF1832109.1"/>
    <property type="molecule type" value="Genomic_DNA"/>
</dbReference>
<feature type="transmembrane region" description="Helical" evidence="7">
    <location>
        <begin position="128"/>
        <end position="155"/>
    </location>
</feature>
<evidence type="ECO:0000256" key="7">
    <source>
        <dbReference type="SAM" id="Phobius"/>
    </source>
</evidence>
<evidence type="ECO:0000256" key="5">
    <source>
        <dbReference type="ARBA" id="ARBA00038359"/>
    </source>
</evidence>
<evidence type="ECO:0000259" key="8">
    <source>
        <dbReference type="Pfam" id="PF20684"/>
    </source>
</evidence>
<organism evidence="9 10">
    <name type="scientific">Decorospora gaudefroyi</name>
    <dbReference type="NCBI Taxonomy" id="184978"/>
    <lineage>
        <taxon>Eukaryota</taxon>
        <taxon>Fungi</taxon>
        <taxon>Dikarya</taxon>
        <taxon>Ascomycota</taxon>
        <taxon>Pezizomycotina</taxon>
        <taxon>Dothideomycetes</taxon>
        <taxon>Pleosporomycetidae</taxon>
        <taxon>Pleosporales</taxon>
        <taxon>Pleosporineae</taxon>
        <taxon>Pleosporaceae</taxon>
        <taxon>Decorospora</taxon>
    </lineage>
</organism>
<evidence type="ECO:0000256" key="3">
    <source>
        <dbReference type="ARBA" id="ARBA00022989"/>
    </source>
</evidence>
<evidence type="ECO:0000256" key="2">
    <source>
        <dbReference type="ARBA" id="ARBA00022692"/>
    </source>
</evidence>
<gene>
    <name evidence="9" type="ORF">BDW02DRAFT_581484</name>
</gene>
<evidence type="ECO:0000256" key="4">
    <source>
        <dbReference type="ARBA" id="ARBA00023136"/>
    </source>
</evidence>
<reference evidence="9" key="1">
    <citation type="submission" date="2020-01" db="EMBL/GenBank/DDBJ databases">
        <authorList>
            <consortium name="DOE Joint Genome Institute"/>
            <person name="Haridas S."/>
            <person name="Albert R."/>
            <person name="Binder M."/>
            <person name="Bloem J."/>
            <person name="Labutti K."/>
            <person name="Salamov A."/>
            <person name="Andreopoulos B."/>
            <person name="Baker S.E."/>
            <person name="Barry K."/>
            <person name="Bills G."/>
            <person name="Bluhm B.H."/>
            <person name="Cannon C."/>
            <person name="Castanera R."/>
            <person name="Culley D.E."/>
            <person name="Daum C."/>
            <person name="Ezra D."/>
            <person name="Gonzalez J.B."/>
            <person name="Henrissat B."/>
            <person name="Kuo A."/>
            <person name="Liang C."/>
            <person name="Lipzen A."/>
            <person name="Lutzoni F."/>
            <person name="Magnuson J."/>
            <person name="Mondo S."/>
            <person name="Nolan M."/>
            <person name="Ohm R."/>
            <person name="Pangilinan J."/>
            <person name="Park H.-J."/>
            <person name="Ramirez L."/>
            <person name="Alfaro M."/>
            <person name="Sun H."/>
            <person name="Tritt A."/>
            <person name="Yoshinaga Y."/>
            <person name="Zwiers L.-H."/>
            <person name="Turgeon B.G."/>
            <person name="Goodwin S.B."/>
            <person name="Spatafora J.W."/>
            <person name="Crous P.W."/>
            <person name="Grigoriev I.V."/>
        </authorList>
    </citation>
    <scope>NUCLEOTIDE SEQUENCE</scope>
    <source>
        <strain evidence="9">P77</strain>
    </source>
</reference>
<feature type="compositionally biased region" description="Polar residues" evidence="6">
    <location>
        <begin position="349"/>
        <end position="373"/>
    </location>
</feature>
<keyword evidence="4 7" id="KW-0472">Membrane</keyword>
<feature type="region of interest" description="Disordered" evidence="6">
    <location>
        <begin position="296"/>
        <end position="464"/>
    </location>
</feature>
<dbReference type="InterPro" id="IPR049326">
    <property type="entry name" value="Rhodopsin_dom_fungi"/>
</dbReference>
<sequence length="464" mass="50489">MPQLERPTATPAGLRVNTIVLAFTLVSGLVVFLRMFTRLALSKRAGFGDACIVLAMVLSIALAVLTSKQVMNGLGERSSRLTPTELDTLLKSFWASVWIYNLALTITKVSILVHYLQIFRVRRFRIACFAVIGLVVAYGAWAVLSSVLICTPVAFSWDKNIPNGRCMNQLVVWVVNAGMNIVQDLVIFAMPLPVIGTLQIPQSHKKGLVTIVFVGLSVTLVSVIRLYTLDEISNSTDVSLDNPAHATLSAVEVNMGIICACLLPMRPLLARILPQYFSAAPQYNNTPLMYFERSKHMQSHPGSTRNHTARTSTLRAVTSRVATPPRAASRTDSAQGDIPLQSLKPILSRTPSGRFSVTNSRPTTPHFPSSQVHSRTASNTSANSSAAATRTRSNTNSQSRMDPLRMSPIIPFSPPLPIRAASPLAPGSYTRRPSAPRTPVQLPPRTPRTDKRLPITPFPIGPGG</sequence>
<accession>A0A6A5K597</accession>
<dbReference type="PANTHER" id="PTHR33048:SF47">
    <property type="entry name" value="INTEGRAL MEMBRANE PROTEIN-RELATED"/>
    <property type="match status" value="1"/>
</dbReference>
<keyword evidence="3 7" id="KW-1133">Transmembrane helix</keyword>
<keyword evidence="10" id="KW-1185">Reference proteome</keyword>
<protein>
    <recommendedName>
        <fullName evidence="8">Rhodopsin domain-containing protein</fullName>
    </recommendedName>
</protein>
<dbReference type="Pfam" id="PF20684">
    <property type="entry name" value="Fung_rhodopsin"/>
    <property type="match status" value="1"/>
</dbReference>
<comment type="subcellular location">
    <subcellularLocation>
        <location evidence="1">Membrane</location>
        <topology evidence="1">Multi-pass membrane protein</topology>
    </subcellularLocation>
</comment>
<feature type="compositionally biased region" description="Polar residues" evidence="6">
    <location>
        <begin position="300"/>
        <end position="316"/>
    </location>
</feature>
<evidence type="ECO:0000313" key="9">
    <source>
        <dbReference type="EMBL" id="KAF1832109.1"/>
    </source>
</evidence>
<dbReference type="Proteomes" id="UP000800040">
    <property type="component" value="Unassembled WGS sequence"/>
</dbReference>
<feature type="transmembrane region" description="Helical" evidence="7">
    <location>
        <begin position="45"/>
        <end position="65"/>
    </location>
</feature>
<feature type="compositionally biased region" description="Low complexity" evidence="6">
    <location>
        <begin position="374"/>
        <end position="397"/>
    </location>
</feature>
<feature type="transmembrane region" description="Helical" evidence="7">
    <location>
        <begin position="93"/>
        <end position="116"/>
    </location>
</feature>
<dbReference type="GO" id="GO:0016020">
    <property type="term" value="C:membrane"/>
    <property type="evidence" value="ECO:0007669"/>
    <property type="project" value="UniProtKB-SubCell"/>
</dbReference>
<evidence type="ECO:0000256" key="6">
    <source>
        <dbReference type="SAM" id="MobiDB-lite"/>
    </source>
</evidence>
<dbReference type="OrthoDB" id="444631at2759"/>
<feature type="transmembrane region" description="Helical" evidence="7">
    <location>
        <begin position="170"/>
        <end position="195"/>
    </location>
</feature>
<feature type="domain" description="Rhodopsin" evidence="8">
    <location>
        <begin position="33"/>
        <end position="271"/>
    </location>
</feature>
<dbReference type="AlphaFoldDB" id="A0A6A5K597"/>
<proteinExistence type="inferred from homology"/>
<feature type="transmembrane region" description="Helical" evidence="7">
    <location>
        <begin position="207"/>
        <end position="227"/>
    </location>
</feature>
<keyword evidence="2 7" id="KW-0812">Transmembrane</keyword>
<name>A0A6A5K597_9PLEO</name>
<comment type="similarity">
    <text evidence="5">Belongs to the SAT4 family.</text>
</comment>
<evidence type="ECO:0000313" key="10">
    <source>
        <dbReference type="Proteomes" id="UP000800040"/>
    </source>
</evidence>